<organism evidence="1 2">
    <name type="scientific">Podospora aff. communis PSN243</name>
    <dbReference type="NCBI Taxonomy" id="3040156"/>
    <lineage>
        <taxon>Eukaryota</taxon>
        <taxon>Fungi</taxon>
        <taxon>Dikarya</taxon>
        <taxon>Ascomycota</taxon>
        <taxon>Pezizomycotina</taxon>
        <taxon>Sordariomycetes</taxon>
        <taxon>Sordariomycetidae</taxon>
        <taxon>Sordariales</taxon>
        <taxon>Podosporaceae</taxon>
        <taxon>Podospora</taxon>
    </lineage>
</organism>
<dbReference type="Proteomes" id="UP001321760">
    <property type="component" value="Unassembled WGS sequence"/>
</dbReference>
<sequence>MKSETVTRLSVCKFKDSRQAFAALLKWPARLESFIFEVREVDGPKTTYYLNSIDDDWSPSLSQLIPYVSCQRSTLRTLVLTGHEKYPLGARTSEIDLNLGTFTSLEKLTLSAWATGHQPATARALLTVAPCLRDFVWVFDGRCLFTDFVEAEELFLRELVKDATHGLSTLEKVHVSFNPVLEIHHDEARLRDVVYSWDRMDNIISDIAVSGRIRLTYDSPRITREDFVAVQYYELDMGLI</sequence>
<evidence type="ECO:0000313" key="2">
    <source>
        <dbReference type="Proteomes" id="UP001321760"/>
    </source>
</evidence>
<proteinExistence type="predicted"/>
<dbReference type="AlphaFoldDB" id="A0AAV9GZP0"/>
<reference evidence="1" key="2">
    <citation type="submission" date="2023-05" db="EMBL/GenBank/DDBJ databases">
        <authorList>
            <consortium name="Lawrence Berkeley National Laboratory"/>
            <person name="Steindorff A."/>
            <person name="Hensen N."/>
            <person name="Bonometti L."/>
            <person name="Westerberg I."/>
            <person name="Brannstrom I.O."/>
            <person name="Guillou S."/>
            <person name="Cros-Aarteil S."/>
            <person name="Calhoun S."/>
            <person name="Haridas S."/>
            <person name="Kuo A."/>
            <person name="Mondo S."/>
            <person name="Pangilinan J."/>
            <person name="Riley R."/>
            <person name="Labutti K."/>
            <person name="Andreopoulos B."/>
            <person name="Lipzen A."/>
            <person name="Chen C."/>
            <person name="Yanf M."/>
            <person name="Daum C."/>
            <person name="Ng V."/>
            <person name="Clum A."/>
            <person name="Ohm R."/>
            <person name="Martin F."/>
            <person name="Silar P."/>
            <person name="Natvig D."/>
            <person name="Lalanne C."/>
            <person name="Gautier V."/>
            <person name="Ament-Velasquez S.L."/>
            <person name="Kruys A."/>
            <person name="Hutchinson M.I."/>
            <person name="Powell A.J."/>
            <person name="Barry K."/>
            <person name="Miller A.N."/>
            <person name="Grigoriev I.V."/>
            <person name="Debuchy R."/>
            <person name="Gladieux P."/>
            <person name="Thoren M.H."/>
            <person name="Johannesson H."/>
        </authorList>
    </citation>
    <scope>NUCLEOTIDE SEQUENCE</scope>
    <source>
        <strain evidence="1">PSN243</strain>
    </source>
</reference>
<accession>A0AAV9GZP0</accession>
<protein>
    <submittedName>
        <fullName evidence="1">Uncharacterized protein</fullName>
    </submittedName>
</protein>
<reference evidence="1" key="1">
    <citation type="journal article" date="2023" name="Mol. Phylogenet. Evol.">
        <title>Genome-scale phylogeny and comparative genomics of the fungal order Sordariales.</title>
        <authorList>
            <person name="Hensen N."/>
            <person name="Bonometti L."/>
            <person name="Westerberg I."/>
            <person name="Brannstrom I.O."/>
            <person name="Guillou S."/>
            <person name="Cros-Aarteil S."/>
            <person name="Calhoun S."/>
            <person name="Haridas S."/>
            <person name="Kuo A."/>
            <person name="Mondo S."/>
            <person name="Pangilinan J."/>
            <person name="Riley R."/>
            <person name="LaButti K."/>
            <person name="Andreopoulos B."/>
            <person name="Lipzen A."/>
            <person name="Chen C."/>
            <person name="Yan M."/>
            <person name="Daum C."/>
            <person name="Ng V."/>
            <person name="Clum A."/>
            <person name="Steindorff A."/>
            <person name="Ohm R.A."/>
            <person name="Martin F."/>
            <person name="Silar P."/>
            <person name="Natvig D.O."/>
            <person name="Lalanne C."/>
            <person name="Gautier V."/>
            <person name="Ament-Velasquez S.L."/>
            <person name="Kruys A."/>
            <person name="Hutchinson M.I."/>
            <person name="Powell A.J."/>
            <person name="Barry K."/>
            <person name="Miller A.N."/>
            <person name="Grigoriev I.V."/>
            <person name="Debuchy R."/>
            <person name="Gladieux P."/>
            <person name="Hiltunen Thoren M."/>
            <person name="Johannesson H."/>
        </authorList>
    </citation>
    <scope>NUCLEOTIDE SEQUENCE</scope>
    <source>
        <strain evidence="1">PSN243</strain>
    </source>
</reference>
<evidence type="ECO:0000313" key="1">
    <source>
        <dbReference type="EMBL" id="KAK4452653.1"/>
    </source>
</evidence>
<comment type="caution">
    <text evidence="1">The sequence shown here is derived from an EMBL/GenBank/DDBJ whole genome shotgun (WGS) entry which is preliminary data.</text>
</comment>
<gene>
    <name evidence="1" type="ORF">QBC34DRAFT_28201</name>
</gene>
<dbReference type="EMBL" id="MU865923">
    <property type="protein sequence ID" value="KAK4452653.1"/>
    <property type="molecule type" value="Genomic_DNA"/>
</dbReference>
<keyword evidence="2" id="KW-1185">Reference proteome</keyword>
<name>A0AAV9GZP0_9PEZI</name>